<evidence type="ECO:0000313" key="2">
    <source>
        <dbReference type="EMBL" id="KAE8378654.1"/>
    </source>
</evidence>
<keyword evidence="3" id="KW-1185">Reference proteome</keyword>
<protein>
    <submittedName>
        <fullName evidence="2">Uncharacterized protein</fullName>
    </submittedName>
</protein>
<evidence type="ECO:0000256" key="1">
    <source>
        <dbReference type="SAM" id="MobiDB-lite"/>
    </source>
</evidence>
<sequence>MTIKPSRACVPGRSGAARSIVTRWQATYTAMIFGAAIMQGLHATQEGYHGFKISPSAHIHESPATTGNHVSRFLSLFGHTPSLHDSWQRSVHKGNGVEGGASAASTSV</sequence>
<accession>A0A5N7BA87</accession>
<organism evidence="2 3">
    <name type="scientific">Aspergillus bertholletiae</name>
    <dbReference type="NCBI Taxonomy" id="1226010"/>
    <lineage>
        <taxon>Eukaryota</taxon>
        <taxon>Fungi</taxon>
        <taxon>Dikarya</taxon>
        <taxon>Ascomycota</taxon>
        <taxon>Pezizomycotina</taxon>
        <taxon>Eurotiomycetes</taxon>
        <taxon>Eurotiomycetidae</taxon>
        <taxon>Eurotiales</taxon>
        <taxon>Aspergillaceae</taxon>
        <taxon>Aspergillus</taxon>
        <taxon>Aspergillus subgen. Circumdati</taxon>
    </lineage>
</organism>
<dbReference type="AlphaFoldDB" id="A0A5N7BA87"/>
<dbReference type="EMBL" id="ML736205">
    <property type="protein sequence ID" value="KAE8378654.1"/>
    <property type="molecule type" value="Genomic_DNA"/>
</dbReference>
<reference evidence="2 3" key="1">
    <citation type="submission" date="2019-04" db="EMBL/GenBank/DDBJ databases">
        <title>Friends and foes A comparative genomics studyof 23 Aspergillus species from section Flavi.</title>
        <authorList>
            <consortium name="DOE Joint Genome Institute"/>
            <person name="Kjaerbolling I."/>
            <person name="Vesth T."/>
            <person name="Frisvad J.C."/>
            <person name="Nybo J.L."/>
            <person name="Theobald S."/>
            <person name="Kildgaard S."/>
            <person name="Isbrandt T."/>
            <person name="Kuo A."/>
            <person name="Sato A."/>
            <person name="Lyhne E.K."/>
            <person name="Kogle M.E."/>
            <person name="Wiebenga A."/>
            <person name="Kun R.S."/>
            <person name="Lubbers R.J."/>
            <person name="Makela M.R."/>
            <person name="Barry K."/>
            <person name="Chovatia M."/>
            <person name="Clum A."/>
            <person name="Daum C."/>
            <person name="Haridas S."/>
            <person name="He G."/>
            <person name="LaButti K."/>
            <person name="Lipzen A."/>
            <person name="Mondo S."/>
            <person name="Riley R."/>
            <person name="Salamov A."/>
            <person name="Simmons B.A."/>
            <person name="Magnuson J.K."/>
            <person name="Henrissat B."/>
            <person name="Mortensen U.H."/>
            <person name="Larsen T.O."/>
            <person name="Devries R.P."/>
            <person name="Grigoriev I.V."/>
            <person name="Machida M."/>
            <person name="Baker S.E."/>
            <person name="Andersen M.R."/>
        </authorList>
    </citation>
    <scope>NUCLEOTIDE SEQUENCE [LARGE SCALE GENOMIC DNA]</scope>
    <source>
        <strain evidence="2 3">IBT 29228</strain>
    </source>
</reference>
<dbReference type="Proteomes" id="UP000326198">
    <property type="component" value="Unassembled WGS sequence"/>
</dbReference>
<feature type="region of interest" description="Disordered" evidence="1">
    <location>
        <begin position="89"/>
        <end position="108"/>
    </location>
</feature>
<evidence type="ECO:0000313" key="3">
    <source>
        <dbReference type="Proteomes" id="UP000326198"/>
    </source>
</evidence>
<name>A0A5N7BA87_9EURO</name>
<gene>
    <name evidence="2" type="ORF">BDV26DRAFT_261296</name>
</gene>
<proteinExistence type="predicted"/>